<evidence type="ECO:0000256" key="5">
    <source>
        <dbReference type="SAM" id="MobiDB-lite"/>
    </source>
</evidence>
<reference evidence="8 9" key="1">
    <citation type="submission" date="2024-09" db="EMBL/GenBank/DDBJ databases">
        <authorList>
            <person name="Sun Q."/>
            <person name="Mori K."/>
        </authorList>
    </citation>
    <scope>NUCLEOTIDE SEQUENCE [LARGE SCALE GENOMIC DNA]</scope>
    <source>
        <strain evidence="8 9">TBRC 1851</strain>
    </source>
</reference>
<dbReference type="InterPro" id="IPR029476">
    <property type="entry name" value="DNase_NucA_NucB"/>
</dbReference>
<organism evidence="8 9">
    <name type="scientific">Sphaerimonospora cavernae</name>
    <dbReference type="NCBI Taxonomy" id="1740611"/>
    <lineage>
        <taxon>Bacteria</taxon>
        <taxon>Bacillati</taxon>
        <taxon>Actinomycetota</taxon>
        <taxon>Actinomycetes</taxon>
        <taxon>Streptosporangiales</taxon>
        <taxon>Streptosporangiaceae</taxon>
        <taxon>Sphaerimonospora</taxon>
    </lineage>
</organism>
<gene>
    <name evidence="8" type="ORF">ACFHYQ_09850</name>
</gene>
<dbReference type="InterPro" id="IPR055372">
    <property type="entry name" value="CBM96"/>
</dbReference>
<dbReference type="RefSeq" id="WP_394300793.1">
    <property type="nucleotide sequence ID" value="NZ_JBHMQT010000014.1"/>
</dbReference>
<evidence type="ECO:0000259" key="7">
    <source>
        <dbReference type="SMART" id="SM00560"/>
    </source>
</evidence>
<evidence type="ECO:0000256" key="2">
    <source>
        <dbReference type="ARBA" id="ARBA00022525"/>
    </source>
</evidence>
<dbReference type="NCBIfam" id="NF033679">
    <property type="entry name" value="DNRLRE_dom"/>
    <property type="match status" value="2"/>
</dbReference>
<evidence type="ECO:0000313" key="8">
    <source>
        <dbReference type="EMBL" id="MFC0862597.1"/>
    </source>
</evidence>
<accession>A0ABV6U3P8</accession>
<dbReference type="Pfam" id="PF13205">
    <property type="entry name" value="Big_5"/>
    <property type="match status" value="1"/>
</dbReference>
<keyword evidence="9" id="KW-1185">Reference proteome</keyword>
<dbReference type="Pfam" id="PF13385">
    <property type="entry name" value="Laminin_G_3"/>
    <property type="match status" value="1"/>
</dbReference>
<dbReference type="InterPro" id="IPR014755">
    <property type="entry name" value="Cu-Rt/internalin_Ig-like"/>
</dbReference>
<dbReference type="InterPro" id="IPR032812">
    <property type="entry name" value="SbsA_Ig"/>
</dbReference>
<dbReference type="Pfam" id="PF14040">
    <property type="entry name" value="DNase_NucA_NucB"/>
    <property type="match status" value="1"/>
</dbReference>
<sequence length="1935" mass="207586">MSIASAMFVSLAAVPSWAQEPTPPPEPTAKENTSRPPSRAPAGDKAIETAKSKAARSGKRVQIPERNTETATLYANPDGKTLRMELHTQPIRVKNAKGDGFTPIDTTLVETGGVIKPKAAHGDLILSAGRDKTLLKSRAADATAKIIAPSVLPEPRLKGNTATYSNAYGRGRDLVVTANPTGFRQQITIAERPTGPVSFKVPVDLPSGLSFGKNTANLPTIVGKDGKTLVELRPTLIQDAKAADAKAPMGAGKVGKAAVTLGEDGKTLVFTPDAAFLADPAVTYPVTVAAAVSDWWEGHTGQTWLGDAMDTFVNNAEYPESWDNFRLDRILVGKSNSGTVRWRSYLQFPDIPAEFAGSTVQNADLILWNYLSNTCGTRVGSGITARRITSDWDELTLSWNSQPSVTSVGADTEYGAYSSDCNYAWDLIHSVDEIVQAWVDGATNYGIQLTAGSESDTTNWRRYRTEEAGGCSTTPLEACQGTLHPPILTVDFELPPPPVVDGFTFMSPDPITSLPTFEEARARSVYEPTGSEQTIINNEFAGQIAGQRDGEEFEVTADELDVATEGSDGDDGTGEDTGAPQVIAVEPANGAVDVPLEAKLKVTFSEPVSEATLVLKDASGAEVTATVAYDSTETVATFTPAQALSPGTTYTAVVSDATDSWENIMTSYTWSFNTPRQAAGHWKFDEGNGRTTGDSSGRGHDATLNDTAAWIEGKNGHGVSNTPSQALVVTSEAAATQGKQVEVADLTTATSITYAQPDGKTFKTEVTAGPVRAKQGGKWVPVDTTLAEQGGVLRPKALAEGAAVEISTGGTGAFVKMTSEGGSYGLRWPSPLPKPTVSKNVATFTDAAGKGADLVVTVLPTGFRHDVVLRERPAKPLEIRIGVEAGGLTLTEGKGGRLLLKAGNSKKTVVASAPQPVMWDGSAKGRLPLARHAKVATDVVVKGGRTELVLKPDHAWLTDPGTTYPVRVDPAVTLPLSSDVEVDSYSDADWPADPTSPFLMAGTQRGGFKHRVHLKFDTVGLAGSTVTDATLSMNTIDAPNCGAKVGAGIQVARLTSAWDPDNVHWANKPAFTAEDASANTKGVNQNCATWPDVMEWNVTGIAQDWAAGAANHGLVLKSPGETNVDNFRVFTASENTDFNVPPKLTITTSGPASAPTISGPAISPAQEVDGATVVGSLTPQLAAVVSDAAGGDLTGEFEIEHDPAAPQGQGTGQIWAGTSPAAATGTQASVTVLAGKLADGWKVRWRARAVTEQASSPWSDWQQITIDVVQPGEEPLAQTTGPVIRTDQSFTIAAWLRWSDANGDYSVIEQRGSHQAPFRLGNDPEHGLVFTFTSADTADATVEGVRSGVEPPADEWFHLAGVYDAAAKTASLHLNGTLIKTEPVSFTAWNADTAMTLGSRMQGGLDDVQIYQRPLDAVRVLALLTNPVAQPSQTRASVAPTVTTATAGNFRYEHPSLEDCYATTRAPRLVDSYSRMQERPHSACWTAWIGYGGWEEEDDGGRKKRKPATKKWVKLFPGPLRIPAMLVDQLHPGDVFAFRATWVAHTYIGDSTGNAIYKGGAASAGMKPQNIKFWLKLTDFGIYNTGFRRTELDDELDDVKIEFDLATQGCQIQQGDPTELKSIAGWRATPYLEYLLITPKPEAHDREVCSIMPAIARYKENEESKEDKGRLPLWDQELLSEAGKRLGVVRWGHGVPTSTLWSPSFRCDWKKLGVANKEGANTGGCIYIRADRVFTMSKSRDYEFLDVILHIEKALNPATNAGTYPPYRPGDTTAGRDVNLPPVKGPLWNELSKVIPGNYAKPPNTPEGAALWRGTDKGYDDNRKIFSQHAFSVPQDNFSMGNSYGSNYCKYYTSDVYVKYGYTRVQCDEYPFASTQEGAAKDKINYSVQGVRADHNWLHGNALKAFYGHYRLLTYDPVNTITKVSDSPFWVKVVN</sequence>
<name>A0ABV6U3P8_9ACTN</name>
<dbReference type="Gene3D" id="2.60.120.200">
    <property type="match status" value="2"/>
</dbReference>
<proteinExistence type="predicted"/>
<dbReference type="EMBL" id="JBHMQT010000014">
    <property type="protein sequence ID" value="MFC0862597.1"/>
    <property type="molecule type" value="Genomic_DNA"/>
</dbReference>
<dbReference type="InterPro" id="IPR006558">
    <property type="entry name" value="LamG-like"/>
</dbReference>
<comment type="caution">
    <text evidence="8">The sequence shown here is derived from an EMBL/GenBank/DDBJ whole genome shotgun (WGS) entry which is preliminary data.</text>
</comment>
<dbReference type="Proteomes" id="UP001589870">
    <property type="component" value="Unassembled WGS sequence"/>
</dbReference>
<feature type="signal peptide" evidence="6">
    <location>
        <begin position="1"/>
        <end position="18"/>
    </location>
</feature>
<comment type="subcellular location">
    <subcellularLocation>
        <location evidence="1">Secreted</location>
    </subcellularLocation>
</comment>
<feature type="domain" description="LamG-like jellyroll fold" evidence="7">
    <location>
        <begin position="1288"/>
        <end position="1418"/>
    </location>
</feature>
<dbReference type="Gene3D" id="2.60.40.1220">
    <property type="match status" value="1"/>
</dbReference>
<dbReference type="Pfam" id="PF24517">
    <property type="entry name" value="CBM96"/>
    <property type="match status" value="2"/>
</dbReference>
<evidence type="ECO:0000256" key="3">
    <source>
        <dbReference type="ARBA" id="ARBA00022729"/>
    </source>
</evidence>
<dbReference type="InterPro" id="IPR013320">
    <property type="entry name" value="ConA-like_dom_sf"/>
</dbReference>
<keyword evidence="4" id="KW-1015">Disulfide bond</keyword>
<protein>
    <submittedName>
        <fullName evidence="8">DNRLRE domain-containing protein</fullName>
    </submittedName>
</protein>
<feature type="chain" id="PRO_5045887616" evidence="6">
    <location>
        <begin position="19"/>
        <end position="1935"/>
    </location>
</feature>
<dbReference type="SUPFAM" id="SSF49899">
    <property type="entry name" value="Concanavalin A-like lectins/glucanases"/>
    <property type="match status" value="1"/>
</dbReference>
<evidence type="ECO:0000256" key="6">
    <source>
        <dbReference type="SAM" id="SignalP"/>
    </source>
</evidence>
<feature type="region of interest" description="Disordered" evidence="5">
    <location>
        <begin position="13"/>
        <end position="61"/>
    </location>
</feature>
<evidence type="ECO:0000313" key="9">
    <source>
        <dbReference type="Proteomes" id="UP001589870"/>
    </source>
</evidence>
<keyword evidence="3 6" id="KW-0732">Signal</keyword>
<dbReference type="SMART" id="SM00560">
    <property type="entry name" value="LamGL"/>
    <property type="match status" value="1"/>
</dbReference>
<evidence type="ECO:0000256" key="1">
    <source>
        <dbReference type="ARBA" id="ARBA00004613"/>
    </source>
</evidence>
<keyword evidence="2" id="KW-0964">Secreted</keyword>
<evidence type="ECO:0000256" key="4">
    <source>
        <dbReference type="ARBA" id="ARBA00023157"/>
    </source>
</evidence>